<dbReference type="OrthoDB" id="3787068at2"/>
<evidence type="ECO:0000256" key="1">
    <source>
        <dbReference type="SAM" id="SignalP"/>
    </source>
</evidence>
<dbReference type="Proteomes" id="UP000313231">
    <property type="component" value="Unassembled WGS sequence"/>
</dbReference>
<keyword evidence="1" id="KW-0732">Signal</keyword>
<reference evidence="2 3" key="1">
    <citation type="journal article" date="2016" name="Int. J. Syst. Evol. Microbiol.">
        <title>Nocardioides albidus sp. nov., an actinobacterium isolated from garden soil.</title>
        <authorList>
            <person name="Singh H."/>
            <person name="Du J."/>
            <person name="Trinh H."/>
            <person name="Won K."/>
            <person name="Yang J.E."/>
            <person name="Yin C."/>
            <person name="Kook M."/>
            <person name="Yi T.H."/>
        </authorList>
    </citation>
    <scope>NUCLEOTIDE SEQUENCE [LARGE SCALE GENOMIC DNA]</scope>
    <source>
        <strain evidence="2 3">CCTCC AB 2015297</strain>
    </source>
</reference>
<dbReference type="RefSeq" id="WP_139623909.1">
    <property type="nucleotide sequence ID" value="NZ_VDMP01000026.1"/>
</dbReference>
<proteinExistence type="predicted"/>
<organism evidence="2 3">
    <name type="scientific">Nocardioides albidus</name>
    <dbReference type="NCBI Taxonomy" id="1517589"/>
    <lineage>
        <taxon>Bacteria</taxon>
        <taxon>Bacillati</taxon>
        <taxon>Actinomycetota</taxon>
        <taxon>Actinomycetes</taxon>
        <taxon>Propionibacteriales</taxon>
        <taxon>Nocardioidaceae</taxon>
        <taxon>Nocardioides</taxon>
    </lineage>
</organism>
<feature type="signal peptide" evidence="1">
    <location>
        <begin position="1"/>
        <end position="22"/>
    </location>
</feature>
<evidence type="ECO:0008006" key="4">
    <source>
        <dbReference type="Google" id="ProtNLM"/>
    </source>
</evidence>
<dbReference type="AlphaFoldDB" id="A0A5C4VN90"/>
<feature type="chain" id="PRO_5039126344" description="Lipoprotein" evidence="1">
    <location>
        <begin position="23"/>
        <end position="238"/>
    </location>
</feature>
<dbReference type="PROSITE" id="PS51257">
    <property type="entry name" value="PROKAR_LIPOPROTEIN"/>
    <property type="match status" value="1"/>
</dbReference>
<gene>
    <name evidence="2" type="ORF">FHP29_16130</name>
</gene>
<evidence type="ECO:0000313" key="3">
    <source>
        <dbReference type="Proteomes" id="UP000313231"/>
    </source>
</evidence>
<accession>A0A5C4VN90</accession>
<keyword evidence="3" id="KW-1185">Reference proteome</keyword>
<comment type="caution">
    <text evidence="2">The sequence shown here is derived from an EMBL/GenBank/DDBJ whole genome shotgun (WGS) entry which is preliminary data.</text>
</comment>
<dbReference type="EMBL" id="VDMP01000026">
    <property type="protein sequence ID" value="TNM37368.1"/>
    <property type="molecule type" value="Genomic_DNA"/>
</dbReference>
<protein>
    <recommendedName>
        <fullName evidence="4">Lipoprotein</fullName>
    </recommendedName>
</protein>
<evidence type="ECO:0000313" key="2">
    <source>
        <dbReference type="EMBL" id="TNM37368.1"/>
    </source>
</evidence>
<name>A0A5C4VN90_9ACTN</name>
<sequence>MRPTVPAFVPAAAALAAVALLATGCGVSDHELKPGVAAEVEGRQLSLGKIDRAVEDYCALRAANPEAEPAPTALIRAQFAIGWTQAIAVEHLAPEHGVDLPTGPVASSAVHDSWDALGTIDDDNYETFEFLTWIRQRLSDPVEQLGAAESDAEGDEAVSAGITLITDWLDEHDVTFNPVFGSYDARTGAFGGDPLSVPVSGEAKAASGTAEMTPAQVAKLPADQRCGPAAAPAAVPQG</sequence>